<dbReference type="GO" id="GO:0031176">
    <property type="term" value="F:endo-1,4-beta-xylanase activity"/>
    <property type="evidence" value="ECO:0007669"/>
    <property type="project" value="UniProtKB-EC"/>
</dbReference>
<dbReference type="EC" id="3.2.1.8" evidence="9"/>
<dbReference type="PROSITE" id="PS51760">
    <property type="entry name" value="GH10_2"/>
    <property type="match status" value="1"/>
</dbReference>
<keyword evidence="8 9" id="KW-0624">Polysaccharide degradation</keyword>
<dbReference type="Pfam" id="PF00331">
    <property type="entry name" value="Glyco_hydro_10"/>
    <property type="match status" value="1"/>
</dbReference>
<evidence type="ECO:0000256" key="7">
    <source>
        <dbReference type="ARBA" id="ARBA00023295"/>
    </source>
</evidence>
<comment type="similarity">
    <text evidence="2 9">Belongs to the glycosyl hydrolase 10 (cellulase F) family.</text>
</comment>
<evidence type="ECO:0000256" key="3">
    <source>
        <dbReference type="ARBA" id="ARBA00022651"/>
    </source>
</evidence>
<dbReference type="Gene3D" id="3.20.20.80">
    <property type="entry name" value="Glycosidases"/>
    <property type="match status" value="1"/>
</dbReference>
<evidence type="ECO:0000313" key="12">
    <source>
        <dbReference type="EMBL" id="KZT56753.1"/>
    </source>
</evidence>
<dbReference type="PRINTS" id="PR00134">
    <property type="entry name" value="GLHYDRLASE10"/>
</dbReference>
<dbReference type="InterPro" id="IPR001000">
    <property type="entry name" value="GH10_dom"/>
</dbReference>
<sequence>MTSPSTMVAFSLSIVVTALAALAQAQTPNVSLLIDDPYYYDLAQSLDVRSLLPFVSLRKGAAFHWGSTYSYPAAAEANWTSEKFSTYWGHIVAENDCKWYATEPERQDFTLSACEGVSQYAAEHFATFRGHNTFWHNQLPAWLPGNVTASDLVNNVIPTHVSTVIKSLGWNVTSWDVTNELISDTATYNMTSLECVLNADRWPTVTYDGGSTPLVTNLSFAYAAWRTALMYDPGKLVYNDYSTGAQDAKTECVFQLIADLNINASIPYNRMGVGFQSHVGAQEGYYVPKAELETTFARLAALGVDALVTEMDLWIQANDTINQRYQAAIWGDYLDACLYASNCFEFVNWDNRDDTSWITPGDGHGVAMATLFDMYGNPKPVTYEIMARFARYAEGAAEMCATALGTESCTVY</sequence>
<dbReference type="InParanoid" id="A0A165FHF3"/>
<dbReference type="InterPro" id="IPR017853">
    <property type="entry name" value="GH"/>
</dbReference>
<dbReference type="AlphaFoldDB" id="A0A165FHF3"/>
<evidence type="ECO:0000313" key="13">
    <source>
        <dbReference type="Proteomes" id="UP000076842"/>
    </source>
</evidence>
<dbReference type="PANTHER" id="PTHR31490">
    <property type="entry name" value="GLYCOSYL HYDROLASE"/>
    <property type="match status" value="1"/>
</dbReference>
<evidence type="ECO:0000256" key="4">
    <source>
        <dbReference type="ARBA" id="ARBA00022729"/>
    </source>
</evidence>
<dbReference type="SMART" id="SM00633">
    <property type="entry name" value="Glyco_10"/>
    <property type="match status" value="1"/>
</dbReference>
<dbReference type="GO" id="GO:0045493">
    <property type="term" value="P:xylan catabolic process"/>
    <property type="evidence" value="ECO:0007669"/>
    <property type="project" value="UniProtKB-KW"/>
</dbReference>
<evidence type="ECO:0000256" key="1">
    <source>
        <dbReference type="ARBA" id="ARBA00000681"/>
    </source>
</evidence>
<evidence type="ECO:0000256" key="10">
    <source>
        <dbReference type="SAM" id="SignalP"/>
    </source>
</evidence>
<dbReference type="EMBL" id="KV423973">
    <property type="protein sequence ID" value="KZT56753.1"/>
    <property type="molecule type" value="Genomic_DNA"/>
</dbReference>
<keyword evidence="6 9" id="KW-0119">Carbohydrate metabolism</keyword>
<keyword evidence="13" id="KW-1185">Reference proteome</keyword>
<evidence type="ECO:0000259" key="11">
    <source>
        <dbReference type="PROSITE" id="PS51760"/>
    </source>
</evidence>
<evidence type="ECO:0000256" key="5">
    <source>
        <dbReference type="ARBA" id="ARBA00022801"/>
    </source>
</evidence>
<name>A0A165FHF3_9BASI</name>
<dbReference type="Proteomes" id="UP000076842">
    <property type="component" value="Unassembled WGS sequence"/>
</dbReference>
<keyword evidence="5 9" id="KW-0378">Hydrolase</keyword>
<evidence type="ECO:0000256" key="9">
    <source>
        <dbReference type="RuleBase" id="RU361174"/>
    </source>
</evidence>
<reference evidence="12 13" key="1">
    <citation type="journal article" date="2016" name="Mol. Biol. Evol.">
        <title>Comparative Genomics of Early-Diverging Mushroom-Forming Fungi Provides Insights into the Origins of Lignocellulose Decay Capabilities.</title>
        <authorList>
            <person name="Nagy L.G."/>
            <person name="Riley R."/>
            <person name="Tritt A."/>
            <person name="Adam C."/>
            <person name="Daum C."/>
            <person name="Floudas D."/>
            <person name="Sun H."/>
            <person name="Yadav J.S."/>
            <person name="Pangilinan J."/>
            <person name="Larsson K.H."/>
            <person name="Matsuura K."/>
            <person name="Barry K."/>
            <person name="Labutti K."/>
            <person name="Kuo R."/>
            <person name="Ohm R.A."/>
            <person name="Bhattacharya S.S."/>
            <person name="Shirouzu T."/>
            <person name="Yoshinaga Y."/>
            <person name="Martin F.M."/>
            <person name="Grigoriev I.V."/>
            <person name="Hibbett D.S."/>
        </authorList>
    </citation>
    <scope>NUCLEOTIDE SEQUENCE [LARGE SCALE GENOMIC DNA]</scope>
    <source>
        <strain evidence="12 13">HHB12733</strain>
    </source>
</reference>
<dbReference type="InterPro" id="IPR044846">
    <property type="entry name" value="GH10"/>
</dbReference>
<dbReference type="PANTHER" id="PTHR31490:SF88">
    <property type="entry name" value="BETA-XYLANASE"/>
    <property type="match status" value="1"/>
</dbReference>
<evidence type="ECO:0000256" key="8">
    <source>
        <dbReference type="ARBA" id="ARBA00023326"/>
    </source>
</evidence>
<organism evidence="12 13">
    <name type="scientific">Calocera cornea HHB12733</name>
    <dbReference type="NCBI Taxonomy" id="1353952"/>
    <lineage>
        <taxon>Eukaryota</taxon>
        <taxon>Fungi</taxon>
        <taxon>Dikarya</taxon>
        <taxon>Basidiomycota</taxon>
        <taxon>Agaricomycotina</taxon>
        <taxon>Dacrymycetes</taxon>
        <taxon>Dacrymycetales</taxon>
        <taxon>Dacrymycetaceae</taxon>
        <taxon>Calocera</taxon>
    </lineage>
</organism>
<evidence type="ECO:0000256" key="2">
    <source>
        <dbReference type="ARBA" id="ARBA00007495"/>
    </source>
</evidence>
<comment type="catalytic activity">
    <reaction evidence="1 9">
        <text>Endohydrolysis of (1-&gt;4)-beta-D-xylosidic linkages in xylans.</text>
        <dbReference type="EC" id="3.2.1.8"/>
    </reaction>
</comment>
<dbReference type="STRING" id="1353952.A0A165FHF3"/>
<feature type="domain" description="GH10" evidence="11">
    <location>
        <begin position="76"/>
        <end position="388"/>
    </location>
</feature>
<feature type="chain" id="PRO_5007857746" description="Beta-xylanase" evidence="10">
    <location>
        <begin position="26"/>
        <end position="412"/>
    </location>
</feature>
<feature type="signal peptide" evidence="10">
    <location>
        <begin position="1"/>
        <end position="25"/>
    </location>
</feature>
<protein>
    <recommendedName>
        <fullName evidence="9">Beta-xylanase</fullName>
        <ecNumber evidence="9">3.2.1.8</ecNumber>
    </recommendedName>
</protein>
<dbReference type="OrthoDB" id="3055998at2759"/>
<evidence type="ECO:0000256" key="6">
    <source>
        <dbReference type="ARBA" id="ARBA00023277"/>
    </source>
</evidence>
<dbReference type="SUPFAM" id="SSF51445">
    <property type="entry name" value="(Trans)glycosidases"/>
    <property type="match status" value="1"/>
</dbReference>
<proteinExistence type="inferred from homology"/>
<keyword evidence="3" id="KW-0858">Xylan degradation</keyword>
<keyword evidence="7 9" id="KW-0326">Glycosidase</keyword>
<keyword evidence="4 10" id="KW-0732">Signal</keyword>
<accession>A0A165FHF3</accession>
<gene>
    <name evidence="12" type="ORF">CALCODRAFT_483753</name>
</gene>